<reference evidence="9" key="1">
    <citation type="journal article" date="2019" name="Int. J. Syst. Evol. Microbiol.">
        <title>The Global Catalogue of Microorganisms (GCM) 10K type strain sequencing project: providing services to taxonomists for standard genome sequencing and annotation.</title>
        <authorList>
            <consortium name="The Broad Institute Genomics Platform"/>
            <consortium name="The Broad Institute Genome Sequencing Center for Infectious Disease"/>
            <person name="Wu L."/>
            <person name="Ma J."/>
        </authorList>
    </citation>
    <scope>NUCLEOTIDE SEQUENCE [LARGE SCALE GENOMIC DNA]</scope>
    <source>
        <strain evidence="9">CGMCC 1.19029</strain>
    </source>
</reference>
<dbReference type="InterPro" id="IPR004556">
    <property type="entry name" value="HemK-like"/>
</dbReference>
<name>A0ABV8RXC6_9BURK</name>
<evidence type="ECO:0000256" key="2">
    <source>
        <dbReference type="ARBA" id="ARBA00022679"/>
    </source>
</evidence>
<organism evidence="8 9">
    <name type="scientific">Castellaniella hirudinis</name>
    <dbReference type="NCBI Taxonomy" id="1144617"/>
    <lineage>
        <taxon>Bacteria</taxon>
        <taxon>Pseudomonadati</taxon>
        <taxon>Pseudomonadota</taxon>
        <taxon>Betaproteobacteria</taxon>
        <taxon>Burkholderiales</taxon>
        <taxon>Alcaligenaceae</taxon>
        <taxon>Castellaniella</taxon>
    </lineage>
</organism>
<sequence length="274" mass="29383">MSAPTTLRAALAASPLPRLEAHLLWQRVLDVPRAWLIAHDADPLDPARVAAYQALEARRLAGEPIAYILGGREFFGRDFQVSPAVLIPRPDTELLVECGLRAIQAVRAPRVLDLGTGSGIVAVTLALERPDACVRATDLSAEALDVARKNARALGAQLWFSHGNWYDTELGSARFDLIVSNPPYIDAQDAHLGLGDLRFEPPGALTDGADGLQALRDIVQGAPDHLSPGGALCVEHGWDQAAAVRSLFLSRGFADVASERDLSGIERVTRGVLK</sequence>
<keyword evidence="9" id="KW-1185">Reference proteome</keyword>
<dbReference type="InterPro" id="IPR002052">
    <property type="entry name" value="DNA_methylase_N6_adenine_CS"/>
</dbReference>
<dbReference type="EC" id="2.1.1.297" evidence="5"/>
<dbReference type="InterPro" id="IPR029063">
    <property type="entry name" value="SAM-dependent_MTases_sf"/>
</dbReference>
<evidence type="ECO:0000259" key="6">
    <source>
        <dbReference type="Pfam" id="PF05175"/>
    </source>
</evidence>
<proteinExistence type="inferred from homology"/>
<dbReference type="NCBIfam" id="TIGR00536">
    <property type="entry name" value="hemK_fam"/>
    <property type="match status" value="1"/>
</dbReference>
<dbReference type="RefSeq" id="WP_376812104.1">
    <property type="nucleotide sequence ID" value="NZ_JBHSDY010000003.1"/>
</dbReference>
<feature type="binding site" evidence="5">
    <location>
        <begin position="181"/>
        <end position="184"/>
    </location>
    <ligand>
        <name>substrate</name>
    </ligand>
</feature>
<evidence type="ECO:0000313" key="9">
    <source>
        <dbReference type="Proteomes" id="UP001595756"/>
    </source>
</evidence>
<dbReference type="CDD" id="cd02440">
    <property type="entry name" value="AdoMet_MTases"/>
    <property type="match status" value="1"/>
</dbReference>
<evidence type="ECO:0000259" key="7">
    <source>
        <dbReference type="Pfam" id="PF17827"/>
    </source>
</evidence>
<dbReference type="Gene3D" id="1.10.8.10">
    <property type="entry name" value="DNA helicase RuvA subunit, C-terminal domain"/>
    <property type="match status" value="1"/>
</dbReference>
<keyword evidence="3 5" id="KW-0949">S-adenosyl-L-methionine</keyword>
<keyword evidence="1 5" id="KW-0489">Methyltransferase</keyword>
<accession>A0ABV8RXC6</accession>
<dbReference type="EMBL" id="JBHSDY010000003">
    <property type="protein sequence ID" value="MFC4297545.1"/>
    <property type="molecule type" value="Genomic_DNA"/>
</dbReference>
<feature type="binding site" evidence="5">
    <location>
        <begin position="115"/>
        <end position="119"/>
    </location>
    <ligand>
        <name>S-adenosyl-L-methionine</name>
        <dbReference type="ChEBI" id="CHEBI:59789"/>
    </ligand>
</feature>
<dbReference type="PANTHER" id="PTHR18895">
    <property type="entry name" value="HEMK METHYLTRANSFERASE"/>
    <property type="match status" value="1"/>
</dbReference>
<comment type="function">
    <text evidence="5">Methylates the class 1 translation termination release factors RF1/PrfA and RF2/PrfB on the glutamine residue of the universally conserved GGQ motif.</text>
</comment>
<dbReference type="Pfam" id="PF17827">
    <property type="entry name" value="PrmC_N"/>
    <property type="match status" value="1"/>
</dbReference>
<evidence type="ECO:0000313" key="8">
    <source>
        <dbReference type="EMBL" id="MFC4297545.1"/>
    </source>
</evidence>
<protein>
    <recommendedName>
        <fullName evidence="5">Release factor glutamine methyltransferase</fullName>
        <shortName evidence="5">RF MTase</shortName>
        <ecNumber evidence="5">2.1.1.297</ecNumber>
    </recommendedName>
    <alternativeName>
        <fullName evidence="5">N5-glutamine methyltransferase PrmC</fullName>
    </alternativeName>
    <alternativeName>
        <fullName evidence="5">Protein-(glutamine-N5) MTase PrmC</fullName>
    </alternativeName>
    <alternativeName>
        <fullName evidence="5">Protein-glutamine N-methyltransferase PrmC</fullName>
    </alternativeName>
</protein>
<dbReference type="PROSITE" id="PS00092">
    <property type="entry name" value="N6_MTASE"/>
    <property type="match status" value="1"/>
</dbReference>
<feature type="binding site" evidence="5">
    <location>
        <position position="165"/>
    </location>
    <ligand>
        <name>S-adenosyl-L-methionine</name>
        <dbReference type="ChEBI" id="CHEBI:59789"/>
    </ligand>
</feature>
<dbReference type="GO" id="GO:0032259">
    <property type="term" value="P:methylation"/>
    <property type="evidence" value="ECO:0007669"/>
    <property type="project" value="UniProtKB-KW"/>
</dbReference>
<dbReference type="InterPro" id="IPR040758">
    <property type="entry name" value="PrmC_N"/>
</dbReference>
<dbReference type="GO" id="GO:0102559">
    <property type="term" value="F:peptide chain release factor N(5)-glutamine methyltransferase activity"/>
    <property type="evidence" value="ECO:0007669"/>
    <property type="project" value="UniProtKB-EC"/>
</dbReference>
<comment type="catalytic activity">
    <reaction evidence="4 5">
        <text>L-glutaminyl-[peptide chain release factor] + S-adenosyl-L-methionine = N(5)-methyl-L-glutaminyl-[peptide chain release factor] + S-adenosyl-L-homocysteine + H(+)</text>
        <dbReference type="Rhea" id="RHEA:42896"/>
        <dbReference type="Rhea" id="RHEA-COMP:10271"/>
        <dbReference type="Rhea" id="RHEA-COMP:10272"/>
        <dbReference type="ChEBI" id="CHEBI:15378"/>
        <dbReference type="ChEBI" id="CHEBI:30011"/>
        <dbReference type="ChEBI" id="CHEBI:57856"/>
        <dbReference type="ChEBI" id="CHEBI:59789"/>
        <dbReference type="ChEBI" id="CHEBI:61891"/>
        <dbReference type="EC" id="2.1.1.297"/>
    </reaction>
</comment>
<feature type="binding site" evidence="5">
    <location>
        <position position="181"/>
    </location>
    <ligand>
        <name>S-adenosyl-L-methionine</name>
        <dbReference type="ChEBI" id="CHEBI:59789"/>
    </ligand>
</feature>
<dbReference type="InterPro" id="IPR007848">
    <property type="entry name" value="Small_mtfrase_dom"/>
</dbReference>
<dbReference type="SUPFAM" id="SSF53335">
    <property type="entry name" value="S-adenosyl-L-methionine-dependent methyltransferases"/>
    <property type="match status" value="1"/>
</dbReference>
<dbReference type="Pfam" id="PF05175">
    <property type="entry name" value="MTS"/>
    <property type="match status" value="1"/>
</dbReference>
<gene>
    <name evidence="5 8" type="primary">prmC</name>
    <name evidence="8" type="ORF">ACFO0J_05765</name>
</gene>
<dbReference type="Gene3D" id="3.40.50.150">
    <property type="entry name" value="Vaccinia Virus protein VP39"/>
    <property type="match status" value="1"/>
</dbReference>
<feature type="domain" description="Methyltransferase small" evidence="6">
    <location>
        <begin position="102"/>
        <end position="191"/>
    </location>
</feature>
<comment type="caution">
    <text evidence="8">The sequence shown here is derived from an EMBL/GenBank/DDBJ whole genome shotgun (WGS) entry which is preliminary data.</text>
</comment>
<evidence type="ECO:0000256" key="4">
    <source>
        <dbReference type="ARBA" id="ARBA00048391"/>
    </source>
</evidence>
<feature type="binding site" evidence="5">
    <location>
        <position position="138"/>
    </location>
    <ligand>
        <name>S-adenosyl-L-methionine</name>
        <dbReference type="ChEBI" id="CHEBI:59789"/>
    </ligand>
</feature>
<keyword evidence="2 5" id="KW-0808">Transferase</keyword>
<dbReference type="InterPro" id="IPR019874">
    <property type="entry name" value="RF_methyltr_PrmC"/>
</dbReference>
<dbReference type="NCBIfam" id="TIGR03534">
    <property type="entry name" value="RF_mod_PrmC"/>
    <property type="match status" value="1"/>
</dbReference>
<evidence type="ECO:0000256" key="5">
    <source>
        <dbReference type="HAMAP-Rule" id="MF_02126"/>
    </source>
</evidence>
<evidence type="ECO:0000256" key="3">
    <source>
        <dbReference type="ARBA" id="ARBA00022691"/>
    </source>
</evidence>
<dbReference type="PANTHER" id="PTHR18895:SF74">
    <property type="entry name" value="MTRF1L RELEASE FACTOR GLUTAMINE METHYLTRANSFERASE"/>
    <property type="match status" value="1"/>
</dbReference>
<dbReference type="HAMAP" id="MF_02126">
    <property type="entry name" value="RF_methyltr_PrmC"/>
    <property type="match status" value="1"/>
</dbReference>
<comment type="similarity">
    <text evidence="5">Belongs to the protein N5-glutamine methyltransferase family. PrmC subfamily.</text>
</comment>
<evidence type="ECO:0000256" key="1">
    <source>
        <dbReference type="ARBA" id="ARBA00022603"/>
    </source>
</evidence>
<dbReference type="Proteomes" id="UP001595756">
    <property type="component" value="Unassembled WGS sequence"/>
</dbReference>
<feature type="domain" description="Release factor glutamine methyltransferase N-terminal" evidence="7">
    <location>
        <begin position="8"/>
        <end position="70"/>
    </location>
</feature>
<dbReference type="InterPro" id="IPR050320">
    <property type="entry name" value="N5-glutamine_MTase"/>
</dbReference>